<organism evidence="3 5">
    <name type="scientific">Flavobacterium circumlabens</name>
    <dbReference type="NCBI Taxonomy" id="2133765"/>
    <lineage>
        <taxon>Bacteria</taxon>
        <taxon>Pseudomonadati</taxon>
        <taxon>Bacteroidota</taxon>
        <taxon>Flavobacteriia</taxon>
        <taxon>Flavobacteriales</taxon>
        <taxon>Flavobacteriaceae</taxon>
        <taxon>Flavobacterium</taxon>
    </lineage>
</organism>
<evidence type="ECO:0000313" key="2">
    <source>
        <dbReference type="EMBL" id="TCN59567.1"/>
    </source>
</evidence>
<feature type="signal peptide" evidence="1">
    <location>
        <begin position="1"/>
        <end position="22"/>
    </location>
</feature>
<feature type="chain" id="PRO_5043204634" evidence="1">
    <location>
        <begin position="23"/>
        <end position="356"/>
    </location>
</feature>
<keyword evidence="4" id="KW-1185">Reference proteome</keyword>
<dbReference type="PROSITE" id="PS51257">
    <property type="entry name" value="PROKAR_LIPOPROTEIN"/>
    <property type="match status" value="1"/>
</dbReference>
<name>A0A4Y7UG78_9FLAO</name>
<evidence type="ECO:0000313" key="3">
    <source>
        <dbReference type="EMBL" id="TEB44852.1"/>
    </source>
</evidence>
<reference evidence="3 5" key="2">
    <citation type="journal article" date="2018" name="Syst. Appl. Microbiol.">
        <title>Flavobacterium circumlabens sp. nov. and Flavobacterium cupreum sp. nov., two psychrotrophic species isolated from Antarctic environmental samples.</title>
        <authorList>
            <person name="Kralova S."/>
            <person name="Busse H.J."/>
            <person name="Svec P."/>
            <person name="Maslanova I."/>
            <person name="Stankova E."/>
            <person name="Bartak M."/>
            <person name="Sedlacek I."/>
        </authorList>
    </citation>
    <scope>NUCLEOTIDE SEQUENCE [LARGE SCALE GENOMIC DNA]</scope>
    <source>
        <strain evidence="3 5">CCM 8828</strain>
    </source>
</reference>
<keyword evidence="1" id="KW-0732">Signal</keyword>
<dbReference type="OrthoDB" id="1055762at2"/>
<evidence type="ECO:0000256" key="1">
    <source>
        <dbReference type="SAM" id="SignalP"/>
    </source>
</evidence>
<dbReference type="Proteomes" id="UP000298340">
    <property type="component" value="Unassembled WGS sequence"/>
</dbReference>
<sequence length="356" mass="39854">MTKLKKYCAFAVIMAITLTACTENSMTPESQSEHLSKKSGSVLKTDIFFASSQLTGGTLLFKSGFQGGTQVSTISSNRDDIIGDDYGYDWTSTLQGSSSLFNDFYINYESGASTDRIASIVQTPNTDPAIFAKSMQFKIDNATTCYAPSPSYPNGNCKARISGELFSRTPQNTKEYYQKVKVYLPDWQYLEQSTAPVAGGWFILWEMGNDPLLYNKFKANLQIRKAISGSTGALRFYVKGENTYNNAINWSTLWEYLNTSFQVPTNKWMTIEIYMKEGDASNGRFYVTATPDGESTSVICNIYGTTYNINNTVNGFETFNPMKAYCSSEVIDAFKNNGKSLKVLFDDLEIWSNRRP</sequence>
<dbReference type="EMBL" id="QWDN01000002">
    <property type="protein sequence ID" value="TEB44852.1"/>
    <property type="molecule type" value="Genomic_DNA"/>
</dbReference>
<dbReference type="AlphaFoldDB" id="A0A4Y7UG78"/>
<evidence type="ECO:0000313" key="4">
    <source>
        <dbReference type="Proteomes" id="UP000295270"/>
    </source>
</evidence>
<proteinExistence type="predicted"/>
<comment type="caution">
    <text evidence="3">The sequence shown here is derived from an EMBL/GenBank/DDBJ whole genome shotgun (WGS) entry which is preliminary data.</text>
</comment>
<dbReference type="RefSeq" id="WP_132033448.1">
    <property type="nucleotide sequence ID" value="NZ_QWDN01000002.1"/>
</dbReference>
<gene>
    <name evidence="3" type="ORF">D0809_06575</name>
    <name evidence="2" type="ORF">EV142_102185</name>
</gene>
<dbReference type="EMBL" id="SLWA01000002">
    <property type="protein sequence ID" value="TCN59567.1"/>
    <property type="molecule type" value="Genomic_DNA"/>
</dbReference>
<reference evidence="2 4" key="1">
    <citation type="journal article" date="2015" name="Stand. Genomic Sci.">
        <title>Genomic Encyclopedia of Bacterial and Archaeal Type Strains, Phase III: the genomes of soil and plant-associated and newly described type strains.</title>
        <authorList>
            <person name="Whitman W.B."/>
            <person name="Woyke T."/>
            <person name="Klenk H.P."/>
            <person name="Zhou Y."/>
            <person name="Lilburn T.G."/>
            <person name="Beck B.J."/>
            <person name="De Vos P."/>
            <person name="Vandamme P."/>
            <person name="Eisen J.A."/>
            <person name="Garrity G."/>
            <person name="Hugenholtz P."/>
            <person name="Kyrpides N.C."/>
        </authorList>
    </citation>
    <scope>NUCLEOTIDE SEQUENCE [LARGE SCALE GENOMIC DNA]</scope>
    <source>
        <strain evidence="2 4">P5626</strain>
    </source>
</reference>
<evidence type="ECO:0000313" key="5">
    <source>
        <dbReference type="Proteomes" id="UP000298340"/>
    </source>
</evidence>
<reference evidence="2" key="3">
    <citation type="submission" date="2019-03" db="EMBL/GenBank/DDBJ databases">
        <authorList>
            <person name="Whitman W."/>
            <person name="Huntemann M."/>
            <person name="Clum A."/>
            <person name="Pillay M."/>
            <person name="Palaniappan K."/>
            <person name="Varghese N."/>
            <person name="Mikhailova N."/>
            <person name="Stamatis D."/>
            <person name="Reddy T."/>
            <person name="Daum C."/>
            <person name="Shapiro N."/>
            <person name="Ivanova N."/>
            <person name="Kyrpides N."/>
            <person name="Woyke T."/>
        </authorList>
    </citation>
    <scope>NUCLEOTIDE SEQUENCE</scope>
    <source>
        <strain evidence="2">P5626</strain>
    </source>
</reference>
<dbReference type="Proteomes" id="UP000295270">
    <property type="component" value="Unassembled WGS sequence"/>
</dbReference>
<accession>A0A4Y7UG78</accession>
<protein>
    <submittedName>
        <fullName evidence="3">Uncharacterized protein</fullName>
    </submittedName>
</protein>